<reference evidence="3" key="2">
    <citation type="submission" date="2022-10" db="EMBL/GenBank/DDBJ databases">
        <authorList>
            <consortium name="ENA_rothamsted_submissions"/>
            <consortium name="culmorum"/>
            <person name="King R."/>
        </authorList>
    </citation>
    <scope>NUCLEOTIDE SEQUENCE</scope>
</reference>
<evidence type="ECO:0000256" key="1">
    <source>
        <dbReference type="SAM" id="MobiDB-lite"/>
    </source>
</evidence>
<dbReference type="Proteomes" id="UP001153620">
    <property type="component" value="Chromosome 1"/>
</dbReference>
<evidence type="ECO:0000259" key="2">
    <source>
        <dbReference type="Pfam" id="PF16060"/>
    </source>
</evidence>
<evidence type="ECO:0000313" key="4">
    <source>
        <dbReference type="Proteomes" id="UP001153620"/>
    </source>
</evidence>
<dbReference type="EMBL" id="OU895877">
    <property type="protein sequence ID" value="CAG9798030.1"/>
    <property type="molecule type" value="Genomic_DNA"/>
</dbReference>
<keyword evidence="4" id="KW-1185">Reference proteome</keyword>
<feature type="compositionally biased region" description="Polar residues" evidence="1">
    <location>
        <begin position="10"/>
        <end position="28"/>
    </location>
</feature>
<dbReference type="AlphaFoldDB" id="A0A9N9WJQ0"/>
<accession>A0A9N9WJQ0</accession>
<evidence type="ECO:0000313" key="3">
    <source>
        <dbReference type="EMBL" id="CAG9798030.1"/>
    </source>
</evidence>
<gene>
    <name evidence="3" type="ORF">CHIRRI_LOCUS1015</name>
</gene>
<dbReference type="OrthoDB" id="7654878at2759"/>
<organism evidence="3 4">
    <name type="scientific">Chironomus riparius</name>
    <dbReference type="NCBI Taxonomy" id="315576"/>
    <lineage>
        <taxon>Eukaryota</taxon>
        <taxon>Metazoa</taxon>
        <taxon>Ecdysozoa</taxon>
        <taxon>Arthropoda</taxon>
        <taxon>Hexapoda</taxon>
        <taxon>Insecta</taxon>
        <taxon>Pterygota</taxon>
        <taxon>Neoptera</taxon>
        <taxon>Endopterygota</taxon>
        <taxon>Diptera</taxon>
        <taxon>Nematocera</taxon>
        <taxon>Chironomoidea</taxon>
        <taxon>Chironomidae</taxon>
        <taxon>Chironominae</taxon>
        <taxon>Chironomus</taxon>
    </lineage>
</organism>
<sequence>MAPFKLFRNAGSTSRSTSQENEPDQQTITTTTNLVVTSSLNKLTTAITSSSAHINYLNIDESDQNSENSSLMSFNNDQRALLSAGSTADQIGYSSPQLSDTPIPISPPPSYETVMKENQLLALDKENNTIQTTIHTNLLVESFYTTPNGSNNNLFSEMNEYNSNSTNSCNTNNANNIQQNMASPTRENLLIDNSQCTGCNRDSCNQLCSMSTDVGGNNNVDICGEYNDRCLQNDHAERCSLDDDNNTDNYNCSDEYSNECHQNHDNEYTNQYYNDGHQQMAVNYSDVAPAKGPELLYKSTKELYKVVARECGITCKMTDTCRCVDCQSRYFDCEFDQNDNDTRQDHSDGGLGAGTPMFVNEVLHGTACTIL</sequence>
<dbReference type="InterPro" id="IPR032061">
    <property type="entry name" value="DUF4802"/>
</dbReference>
<proteinExistence type="predicted"/>
<dbReference type="Pfam" id="PF16060">
    <property type="entry name" value="DUF4802"/>
    <property type="match status" value="1"/>
</dbReference>
<feature type="region of interest" description="Disordered" evidence="1">
    <location>
        <begin position="1"/>
        <end position="29"/>
    </location>
</feature>
<name>A0A9N9WJQ0_9DIPT</name>
<protein>
    <recommendedName>
        <fullName evidence="2">DUF4802 domain-containing protein</fullName>
    </recommendedName>
</protein>
<feature type="domain" description="DUF4802" evidence="2">
    <location>
        <begin position="298"/>
        <end position="365"/>
    </location>
</feature>
<reference evidence="3" key="1">
    <citation type="submission" date="2022-01" db="EMBL/GenBank/DDBJ databases">
        <authorList>
            <person name="King R."/>
        </authorList>
    </citation>
    <scope>NUCLEOTIDE SEQUENCE</scope>
</reference>